<dbReference type="EMBL" id="AQGV01000012">
    <property type="protein sequence ID" value="MBE0367300.1"/>
    <property type="molecule type" value="Genomic_DNA"/>
</dbReference>
<keyword evidence="2" id="KW-1185">Reference proteome</keyword>
<evidence type="ECO:0000313" key="2">
    <source>
        <dbReference type="Proteomes" id="UP000615755"/>
    </source>
</evidence>
<proteinExistence type="predicted"/>
<organism evidence="1 2">
    <name type="scientific">Pseudoalteromonas aurantia 208</name>
    <dbReference type="NCBI Taxonomy" id="1314867"/>
    <lineage>
        <taxon>Bacteria</taxon>
        <taxon>Pseudomonadati</taxon>
        <taxon>Pseudomonadota</taxon>
        <taxon>Gammaproteobacteria</taxon>
        <taxon>Alteromonadales</taxon>
        <taxon>Pseudoalteromonadaceae</taxon>
        <taxon>Pseudoalteromonas</taxon>
    </lineage>
</organism>
<evidence type="ECO:0000313" key="1">
    <source>
        <dbReference type="EMBL" id="MBE0367300.1"/>
    </source>
</evidence>
<reference evidence="1 2" key="1">
    <citation type="submission" date="2015-03" db="EMBL/GenBank/DDBJ databases">
        <title>Genome sequence of Pseudoalteromonas aurantia.</title>
        <authorList>
            <person name="Xie B.-B."/>
            <person name="Rong J.-C."/>
            <person name="Qin Q.-L."/>
            <person name="Zhang Y.-Z."/>
        </authorList>
    </citation>
    <scope>NUCLEOTIDE SEQUENCE [LARGE SCALE GENOMIC DNA]</scope>
    <source>
        <strain evidence="1 2">208</strain>
    </source>
</reference>
<gene>
    <name evidence="1" type="ORF">PAUR_a0638</name>
</gene>
<comment type="caution">
    <text evidence="1">The sequence shown here is derived from an EMBL/GenBank/DDBJ whole genome shotgun (WGS) entry which is preliminary data.</text>
</comment>
<name>A0ABR9E8I9_9GAMM</name>
<accession>A0ABR9E8I9</accession>
<protein>
    <submittedName>
        <fullName evidence="1">Uncharacterized protein</fullName>
    </submittedName>
</protein>
<sequence>MVKPVTFGDPNVKDMYAMALAVFMPNKGLLVHNETYQECKFGHLSKATHLRIR</sequence>
<dbReference type="Proteomes" id="UP000615755">
    <property type="component" value="Unassembled WGS sequence"/>
</dbReference>